<dbReference type="EMBL" id="CVRI01000048">
    <property type="protein sequence ID" value="CRK98637.1"/>
    <property type="molecule type" value="Genomic_DNA"/>
</dbReference>
<organism evidence="1 2">
    <name type="scientific">Clunio marinus</name>
    <dbReference type="NCBI Taxonomy" id="568069"/>
    <lineage>
        <taxon>Eukaryota</taxon>
        <taxon>Metazoa</taxon>
        <taxon>Ecdysozoa</taxon>
        <taxon>Arthropoda</taxon>
        <taxon>Hexapoda</taxon>
        <taxon>Insecta</taxon>
        <taxon>Pterygota</taxon>
        <taxon>Neoptera</taxon>
        <taxon>Endopterygota</taxon>
        <taxon>Diptera</taxon>
        <taxon>Nematocera</taxon>
        <taxon>Chironomoidea</taxon>
        <taxon>Chironomidae</taxon>
        <taxon>Clunio</taxon>
    </lineage>
</organism>
<accession>A0A1J1IEG0</accession>
<keyword evidence="2" id="KW-1185">Reference proteome</keyword>
<evidence type="ECO:0000313" key="1">
    <source>
        <dbReference type="EMBL" id="CRK98637.1"/>
    </source>
</evidence>
<protein>
    <submittedName>
        <fullName evidence="1">CLUMA_CG012445, isoform A</fullName>
    </submittedName>
</protein>
<reference evidence="1 2" key="1">
    <citation type="submission" date="2015-04" db="EMBL/GenBank/DDBJ databases">
        <authorList>
            <person name="Syromyatnikov M.Y."/>
            <person name="Popov V.N."/>
        </authorList>
    </citation>
    <scope>NUCLEOTIDE SEQUENCE [LARGE SCALE GENOMIC DNA]</scope>
</reference>
<dbReference type="Proteomes" id="UP000183832">
    <property type="component" value="Unassembled WGS sequence"/>
</dbReference>
<sequence length="64" mass="7383">MKLNDIAVEVSVHSNETINLQRGYKKPSVHKRIFIVEDASLKNKIENFYRSSTHTALTHTKQSE</sequence>
<evidence type="ECO:0000313" key="2">
    <source>
        <dbReference type="Proteomes" id="UP000183832"/>
    </source>
</evidence>
<proteinExistence type="predicted"/>
<name>A0A1J1IEG0_9DIPT</name>
<gene>
    <name evidence="1" type="ORF">CLUMA_CG012445</name>
</gene>
<dbReference type="AlphaFoldDB" id="A0A1J1IEG0"/>